<keyword evidence="5" id="KW-1185">Reference proteome</keyword>
<dbReference type="PROSITE" id="PS00061">
    <property type="entry name" value="ADH_SHORT"/>
    <property type="match status" value="1"/>
</dbReference>
<gene>
    <name evidence="4" type="ORF">H8K36_04345</name>
</gene>
<sequence>MPHRLTGKHALVTGGATGIGYAIAQTLLQQGVRVSISGRNEANLQSAVETLRAYGEVQSVTMDVSQSASVLAGFTQARAGFGEIDILINNAGQASSAPFLKTSEEQWQTLISVNLSGSFFCAQQALPAMVERGWGRIVNVASTAGLKGYAYVAAYCAAKHGVIGLTRSLALEVASKGVTVNAVCPGYTETDIVKQAISNIMQKTGRTEEQARAELAAGNPQKRLIQPQEVADAVLWLCQPASQSQTGQAIAIAGGEVMS</sequence>
<dbReference type="FunFam" id="3.40.50.720:FF:000084">
    <property type="entry name" value="Short-chain dehydrogenase reductase"/>
    <property type="match status" value="1"/>
</dbReference>
<dbReference type="GO" id="GO:0032787">
    <property type="term" value="P:monocarboxylic acid metabolic process"/>
    <property type="evidence" value="ECO:0007669"/>
    <property type="project" value="UniProtKB-ARBA"/>
</dbReference>
<dbReference type="SMART" id="SM00822">
    <property type="entry name" value="PKS_KR"/>
    <property type="match status" value="1"/>
</dbReference>
<evidence type="ECO:0000313" key="5">
    <source>
        <dbReference type="Proteomes" id="UP000627446"/>
    </source>
</evidence>
<accession>A0A923KRU4</accession>
<dbReference type="InterPro" id="IPR002347">
    <property type="entry name" value="SDR_fam"/>
</dbReference>
<dbReference type="PRINTS" id="PR00081">
    <property type="entry name" value="GDHRDH"/>
</dbReference>
<dbReference type="PANTHER" id="PTHR42879:SF2">
    <property type="entry name" value="3-OXOACYL-[ACYL-CARRIER-PROTEIN] REDUCTASE FABG"/>
    <property type="match status" value="1"/>
</dbReference>
<evidence type="ECO:0000259" key="3">
    <source>
        <dbReference type="SMART" id="SM00822"/>
    </source>
</evidence>
<dbReference type="InterPro" id="IPR036291">
    <property type="entry name" value="NAD(P)-bd_dom_sf"/>
</dbReference>
<dbReference type="Pfam" id="PF00106">
    <property type="entry name" value="adh_short"/>
    <property type="match status" value="1"/>
</dbReference>
<evidence type="ECO:0000256" key="2">
    <source>
        <dbReference type="RuleBase" id="RU000363"/>
    </source>
</evidence>
<dbReference type="PRINTS" id="PR00080">
    <property type="entry name" value="SDRFAMILY"/>
</dbReference>
<dbReference type="Proteomes" id="UP000627446">
    <property type="component" value="Unassembled WGS sequence"/>
</dbReference>
<comment type="caution">
    <text evidence="4">The sequence shown here is derived from an EMBL/GenBank/DDBJ whole genome shotgun (WGS) entry which is preliminary data.</text>
</comment>
<comment type="similarity">
    <text evidence="1 2">Belongs to the short-chain dehydrogenases/reductases (SDR) family.</text>
</comment>
<evidence type="ECO:0000313" key="4">
    <source>
        <dbReference type="EMBL" id="MBC3880591.1"/>
    </source>
</evidence>
<dbReference type="AlphaFoldDB" id="A0A923KRU4"/>
<reference evidence="4" key="1">
    <citation type="submission" date="2020-08" db="EMBL/GenBank/DDBJ databases">
        <title>Novel species isolated from subtropical streams in China.</title>
        <authorList>
            <person name="Lu H."/>
        </authorList>
    </citation>
    <scope>NUCLEOTIDE SEQUENCE</scope>
    <source>
        <strain evidence="4">LX22W</strain>
    </source>
</reference>
<dbReference type="PANTHER" id="PTHR42879">
    <property type="entry name" value="3-OXOACYL-(ACYL-CARRIER-PROTEIN) REDUCTASE"/>
    <property type="match status" value="1"/>
</dbReference>
<dbReference type="InterPro" id="IPR050259">
    <property type="entry name" value="SDR"/>
</dbReference>
<protein>
    <submittedName>
        <fullName evidence="4">SDR family oxidoreductase</fullName>
    </submittedName>
</protein>
<dbReference type="SUPFAM" id="SSF51735">
    <property type="entry name" value="NAD(P)-binding Rossmann-fold domains"/>
    <property type="match status" value="1"/>
</dbReference>
<dbReference type="CDD" id="cd05233">
    <property type="entry name" value="SDR_c"/>
    <property type="match status" value="1"/>
</dbReference>
<dbReference type="InterPro" id="IPR020904">
    <property type="entry name" value="Sc_DH/Rdtase_CS"/>
</dbReference>
<dbReference type="Gene3D" id="3.40.50.720">
    <property type="entry name" value="NAD(P)-binding Rossmann-like Domain"/>
    <property type="match status" value="1"/>
</dbReference>
<proteinExistence type="inferred from homology"/>
<feature type="domain" description="Ketoreductase" evidence="3">
    <location>
        <begin position="8"/>
        <end position="186"/>
    </location>
</feature>
<dbReference type="EMBL" id="JACOFZ010000001">
    <property type="protein sequence ID" value="MBC3880591.1"/>
    <property type="molecule type" value="Genomic_DNA"/>
</dbReference>
<evidence type="ECO:0000256" key="1">
    <source>
        <dbReference type="ARBA" id="ARBA00006484"/>
    </source>
</evidence>
<dbReference type="InterPro" id="IPR057326">
    <property type="entry name" value="KR_dom"/>
</dbReference>
<organism evidence="4 5">
    <name type="scientific">Undibacterium nitidum</name>
    <dbReference type="NCBI Taxonomy" id="2762298"/>
    <lineage>
        <taxon>Bacteria</taxon>
        <taxon>Pseudomonadati</taxon>
        <taxon>Pseudomonadota</taxon>
        <taxon>Betaproteobacteria</taxon>
        <taxon>Burkholderiales</taxon>
        <taxon>Oxalobacteraceae</taxon>
        <taxon>Undibacterium</taxon>
    </lineage>
</organism>
<name>A0A923KRU4_9BURK</name>